<sequence length="247" mass="28859">MVEKYKPYLHKVNDFMLYMYTDLPQFSELMQELQEHGLDSKCFYDKQWSKKEVDDAEFLILGAINECEDPVRSEFDTHFKNHCKKCKAHLEQTSDIKIRRKYVGKWDFYSAYEIRNIVSPRVKEILEREDVPGVAFRPVYTLKVEDPIGWQLIVEHILPPTHPDSNLRYSVNCPVCGLKSYVYSKTDPVAYGPEIRKLALDGFNRSHELFGGVVYPDPITIVPQRIRQLFKEHKIKGAGFAPIVIKE</sequence>
<reference evidence="1 2" key="1">
    <citation type="journal article" date="2015" name="Int. J. Syst. Evol. Microbiol.">
        <title>Tumebacillus algifaecis sp. nov., isolated from decomposing algal scum.</title>
        <authorList>
            <person name="Wu Y.F."/>
            <person name="Zhang B."/>
            <person name="Xing P."/>
            <person name="Wu Q.L."/>
            <person name="Liu S.J."/>
        </authorList>
    </citation>
    <scope>NUCLEOTIDE SEQUENCE [LARGE SCALE GENOMIC DNA]</scope>
    <source>
        <strain evidence="1 2">THMBR28</strain>
    </source>
</reference>
<protein>
    <submittedName>
        <fullName evidence="1">Uncharacterized protein</fullName>
    </submittedName>
</protein>
<dbReference type="AlphaFoldDB" id="A0A223CYL5"/>
<gene>
    <name evidence="1" type="ORF">CIG75_05170</name>
</gene>
<dbReference type="KEGG" id="tab:CIG75_05170"/>
<accession>A0A223CYL5</accession>
<organism evidence="1 2">
    <name type="scientific">Tumebacillus algifaecis</name>
    <dbReference type="NCBI Taxonomy" id="1214604"/>
    <lineage>
        <taxon>Bacteria</taxon>
        <taxon>Bacillati</taxon>
        <taxon>Bacillota</taxon>
        <taxon>Bacilli</taxon>
        <taxon>Bacillales</taxon>
        <taxon>Alicyclobacillaceae</taxon>
        <taxon>Tumebacillus</taxon>
    </lineage>
</organism>
<dbReference type="EMBL" id="CP022657">
    <property type="protein sequence ID" value="ASS74438.1"/>
    <property type="molecule type" value="Genomic_DNA"/>
</dbReference>
<name>A0A223CYL5_9BACL</name>
<dbReference type="Proteomes" id="UP000214688">
    <property type="component" value="Chromosome"/>
</dbReference>
<evidence type="ECO:0000313" key="1">
    <source>
        <dbReference type="EMBL" id="ASS74438.1"/>
    </source>
</evidence>
<evidence type="ECO:0000313" key="2">
    <source>
        <dbReference type="Proteomes" id="UP000214688"/>
    </source>
</evidence>
<proteinExistence type="predicted"/>
<keyword evidence="2" id="KW-1185">Reference proteome</keyword>